<dbReference type="Gene3D" id="2.130.10.10">
    <property type="entry name" value="YVTN repeat-like/Quinoprotein amine dehydrogenase"/>
    <property type="match status" value="2"/>
</dbReference>
<organism evidence="1">
    <name type="scientific">Cryptosporidium canis</name>
    <dbReference type="NCBI Taxonomy" id="195482"/>
    <lineage>
        <taxon>Eukaryota</taxon>
        <taxon>Sar</taxon>
        <taxon>Alveolata</taxon>
        <taxon>Apicomplexa</taxon>
        <taxon>Conoidasida</taxon>
        <taxon>Coccidia</taxon>
        <taxon>Eucoccidiorida</taxon>
        <taxon>Eimeriorina</taxon>
        <taxon>Cryptosporidiidae</taxon>
        <taxon>Cryptosporidium</taxon>
    </lineage>
</organism>
<dbReference type="Proteomes" id="UP001067231">
    <property type="component" value="Unassembled WGS sequence"/>
</dbReference>
<name>A0A9D5DHX8_9CRYT</name>
<protein>
    <recommendedName>
        <fullName evidence="2">WD domain-containing protein</fullName>
    </recommendedName>
</protein>
<dbReference type="SMART" id="SM00320">
    <property type="entry name" value="WD40"/>
    <property type="match status" value="2"/>
</dbReference>
<dbReference type="InterPro" id="IPR001680">
    <property type="entry name" value="WD40_rpt"/>
</dbReference>
<dbReference type="InterPro" id="IPR036322">
    <property type="entry name" value="WD40_repeat_dom_sf"/>
</dbReference>
<evidence type="ECO:0000313" key="1">
    <source>
        <dbReference type="EMBL" id="KAJ1606826.1"/>
    </source>
</evidence>
<dbReference type="SUPFAM" id="SSF50978">
    <property type="entry name" value="WD40 repeat-like"/>
    <property type="match status" value="1"/>
</dbReference>
<gene>
    <name evidence="1" type="ORF">OJ253_2587</name>
</gene>
<dbReference type="OrthoDB" id="339404at2759"/>
<proteinExistence type="predicted"/>
<dbReference type="InterPro" id="IPR015943">
    <property type="entry name" value="WD40/YVTN_repeat-like_dom_sf"/>
</dbReference>
<dbReference type="EMBL" id="JAPCXC010000069">
    <property type="protein sequence ID" value="KAJ1606826.1"/>
    <property type="molecule type" value="Genomic_DNA"/>
</dbReference>
<sequence>MNMDEVNEQFSRILDINCGSSVSSIVLTEQYAFVGLIGEESNVNVYSYRDIECSGDRSPAPRYILENKHGGISKLVLSPCGSLLMGLTCYGWIYIWNIGALAGGAGEATGMDLEDATNVAPSGSSVALEVVMVKPEIFFMNGHPGDSICVEFINSNLIVAAGINPGGSITFVSVKTGRRVGQYISRKNEISGLAWPMYYKLDEKEIKEQNFELAVFSFTNIAIDRSSSSGGCWIALGGSNGLISLIYLPHATISKIERFDESSSIDDEDMNLSATDFLWKCHQISEFSTEIKSLMWRPRPNNSAGLCLVCGTNDSLLRYCFIETENKSILVKKVNLVKITDGTSTCSEINSISFPMSGPNNSSIVAVGFNKFSSAKVHPIFVTSENLSKKSQSFSSFKVYVQDVAHPGGNSSVGAASIQTHFYCIGSHTDIITCVYISPCSGYIASSSIDGHLHIYKKKESDSSWAIT</sequence>
<accession>A0A9D5DHX8</accession>
<evidence type="ECO:0008006" key="2">
    <source>
        <dbReference type="Google" id="ProtNLM"/>
    </source>
</evidence>
<comment type="caution">
    <text evidence="1">The sequence shown here is derived from an EMBL/GenBank/DDBJ whole genome shotgun (WGS) entry which is preliminary data.</text>
</comment>
<reference evidence="1" key="1">
    <citation type="submission" date="2022-10" db="EMBL/GenBank/DDBJ databases">
        <title>Adaptive evolution leads to modifications in subtelomeric GC content in a zoonotic Cryptosporidium species.</title>
        <authorList>
            <person name="Li J."/>
            <person name="Feng Y."/>
            <person name="Xiao L."/>
        </authorList>
    </citation>
    <scope>NUCLEOTIDE SEQUENCE</scope>
    <source>
        <strain evidence="1">33844</strain>
    </source>
</reference>
<dbReference type="AlphaFoldDB" id="A0A9D5DHX8"/>